<dbReference type="AlphaFoldDB" id="A0A1V4ILY3"/>
<dbReference type="CDD" id="cd16098">
    <property type="entry name" value="FliS"/>
    <property type="match status" value="1"/>
</dbReference>
<comment type="subcellular location">
    <subcellularLocation>
        <location evidence="1 6">Cytoplasm</location>
        <location evidence="1 6">Cytosol</location>
    </subcellularLocation>
</comment>
<comment type="caution">
    <text evidence="7">The sequence shown here is derived from an EMBL/GenBank/DDBJ whole genome shotgun (WGS) entry which is preliminary data.</text>
</comment>
<keyword evidence="4 6" id="KW-1005">Bacterial flagellum biogenesis</keyword>
<dbReference type="GO" id="GO:0044780">
    <property type="term" value="P:bacterial-type flagellum assembly"/>
    <property type="evidence" value="ECO:0007669"/>
    <property type="project" value="InterPro"/>
</dbReference>
<evidence type="ECO:0000313" key="8">
    <source>
        <dbReference type="Proteomes" id="UP000190080"/>
    </source>
</evidence>
<evidence type="ECO:0000256" key="4">
    <source>
        <dbReference type="ARBA" id="ARBA00022795"/>
    </source>
</evidence>
<evidence type="ECO:0000256" key="6">
    <source>
        <dbReference type="PIRNR" id="PIRNR039090"/>
    </source>
</evidence>
<dbReference type="RefSeq" id="WP_079425084.1">
    <property type="nucleotide sequence ID" value="NZ_MZGV01000027.1"/>
</dbReference>
<dbReference type="OrthoDB" id="1524959at2"/>
<dbReference type="PANTHER" id="PTHR34773:SF1">
    <property type="entry name" value="FLAGELLAR SECRETION CHAPERONE FLIS"/>
    <property type="match status" value="1"/>
</dbReference>
<dbReference type="GO" id="GO:0071973">
    <property type="term" value="P:bacterial-type flagellum-dependent cell motility"/>
    <property type="evidence" value="ECO:0007669"/>
    <property type="project" value="TreeGrafter"/>
</dbReference>
<dbReference type="Gene3D" id="1.20.120.340">
    <property type="entry name" value="Flagellar protein FliS"/>
    <property type="match status" value="1"/>
</dbReference>
<keyword evidence="3 6" id="KW-0963">Cytoplasm</keyword>
<evidence type="ECO:0000256" key="2">
    <source>
        <dbReference type="ARBA" id="ARBA00008787"/>
    </source>
</evidence>
<dbReference type="STRING" id="1450648.CLORY_25860"/>
<keyword evidence="5" id="KW-0143">Chaperone</keyword>
<keyword evidence="8" id="KW-1185">Reference proteome</keyword>
<evidence type="ECO:0000256" key="1">
    <source>
        <dbReference type="ARBA" id="ARBA00004514"/>
    </source>
</evidence>
<organism evidence="7 8">
    <name type="scientific">Clostridium oryzae</name>
    <dbReference type="NCBI Taxonomy" id="1450648"/>
    <lineage>
        <taxon>Bacteria</taxon>
        <taxon>Bacillati</taxon>
        <taxon>Bacillota</taxon>
        <taxon>Clostridia</taxon>
        <taxon>Eubacteriales</taxon>
        <taxon>Clostridiaceae</taxon>
        <taxon>Clostridium</taxon>
    </lineage>
</organism>
<evidence type="ECO:0000256" key="3">
    <source>
        <dbReference type="ARBA" id="ARBA00022490"/>
    </source>
</evidence>
<dbReference type="GO" id="GO:0005829">
    <property type="term" value="C:cytosol"/>
    <property type="evidence" value="ECO:0007669"/>
    <property type="project" value="UniProtKB-SubCell"/>
</dbReference>
<dbReference type="NCBIfam" id="TIGR00208">
    <property type="entry name" value="fliS"/>
    <property type="match status" value="1"/>
</dbReference>
<gene>
    <name evidence="7" type="primary">fliS</name>
    <name evidence="7" type="ORF">CLORY_25860</name>
</gene>
<dbReference type="Pfam" id="PF02561">
    <property type="entry name" value="FliS"/>
    <property type="match status" value="1"/>
</dbReference>
<dbReference type="PANTHER" id="PTHR34773">
    <property type="entry name" value="FLAGELLAR SECRETION CHAPERONE FLIS"/>
    <property type="match status" value="1"/>
</dbReference>
<name>A0A1V4ILY3_9CLOT</name>
<sequence>MALNNPYSVYKKNSVNYASKEQLLLMLVEGAVKFIKIARQGILDKNVKVAHENMIKAQNIYYELMISLDEKSAGKWAVSLKQVYDFIIKKLVEANIKKDVSIIDNEILPLAENIKDTWEQAYEISKSGNPL</sequence>
<comment type="similarity">
    <text evidence="2 6">Belongs to the FliS family.</text>
</comment>
<keyword evidence="7" id="KW-0969">Cilium</keyword>
<accession>A0A1V4ILY3</accession>
<keyword evidence="7" id="KW-0282">Flagellum</keyword>
<evidence type="ECO:0000313" key="7">
    <source>
        <dbReference type="EMBL" id="OPJ60879.1"/>
    </source>
</evidence>
<dbReference type="PIRSF" id="PIRSF039090">
    <property type="entry name" value="Flis"/>
    <property type="match status" value="1"/>
</dbReference>
<dbReference type="SUPFAM" id="SSF101116">
    <property type="entry name" value="Flagellar export chaperone FliS"/>
    <property type="match status" value="1"/>
</dbReference>
<protein>
    <recommendedName>
        <fullName evidence="6">Flagellar secretion chaperone FliS</fullName>
    </recommendedName>
</protein>
<proteinExistence type="inferred from homology"/>
<dbReference type="EMBL" id="MZGV01000027">
    <property type="protein sequence ID" value="OPJ60879.1"/>
    <property type="molecule type" value="Genomic_DNA"/>
</dbReference>
<keyword evidence="7" id="KW-0966">Cell projection</keyword>
<evidence type="ECO:0000256" key="5">
    <source>
        <dbReference type="ARBA" id="ARBA00023186"/>
    </source>
</evidence>
<dbReference type="InterPro" id="IPR036584">
    <property type="entry name" value="FliS_sf"/>
</dbReference>
<dbReference type="Proteomes" id="UP000190080">
    <property type="component" value="Unassembled WGS sequence"/>
</dbReference>
<dbReference type="InterPro" id="IPR003713">
    <property type="entry name" value="FliS"/>
</dbReference>
<reference evidence="7 8" key="1">
    <citation type="submission" date="2017-03" db="EMBL/GenBank/DDBJ databases">
        <title>Genome sequence of Clostridium oryzae DSM 28571.</title>
        <authorList>
            <person name="Poehlein A."/>
            <person name="Daniel R."/>
        </authorList>
    </citation>
    <scope>NUCLEOTIDE SEQUENCE [LARGE SCALE GENOMIC DNA]</scope>
    <source>
        <strain evidence="7 8">DSM 28571</strain>
    </source>
</reference>